<dbReference type="AlphaFoldDB" id="D5GA00"/>
<evidence type="ECO:0000313" key="3">
    <source>
        <dbReference type="EMBL" id="CAZ81343.1"/>
    </source>
</evidence>
<proteinExistence type="predicted"/>
<feature type="compositionally biased region" description="Polar residues" evidence="1">
    <location>
        <begin position="305"/>
        <end position="318"/>
    </location>
</feature>
<dbReference type="HOGENOM" id="CLU_467840_0_0_1"/>
<feature type="region of interest" description="Disordered" evidence="1">
    <location>
        <begin position="345"/>
        <end position="378"/>
    </location>
</feature>
<dbReference type="InterPro" id="IPR031348">
    <property type="entry name" value="PigL_N"/>
</dbReference>
<feature type="region of interest" description="Disordered" evidence="1">
    <location>
        <begin position="416"/>
        <end position="436"/>
    </location>
</feature>
<name>D5GA00_TUBMM</name>
<reference evidence="3 4" key="1">
    <citation type="journal article" date="2010" name="Nature">
        <title>Perigord black truffle genome uncovers evolutionary origins and mechanisms of symbiosis.</title>
        <authorList>
            <person name="Martin F."/>
            <person name="Kohler A."/>
            <person name="Murat C."/>
            <person name="Balestrini R."/>
            <person name="Coutinho P.M."/>
            <person name="Jaillon O."/>
            <person name="Montanini B."/>
            <person name="Morin E."/>
            <person name="Noel B."/>
            <person name="Percudani R."/>
            <person name="Porcel B."/>
            <person name="Rubini A."/>
            <person name="Amicucci A."/>
            <person name="Amselem J."/>
            <person name="Anthouard V."/>
            <person name="Arcioni S."/>
            <person name="Artiguenave F."/>
            <person name="Aury J.M."/>
            <person name="Ballario P."/>
            <person name="Bolchi A."/>
            <person name="Brenna A."/>
            <person name="Brun A."/>
            <person name="Buee M."/>
            <person name="Cantarel B."/>
            <person name="Chevalier G."/>
            <person name="Couloux A."/>
            <person name="Da Silva C."/>
            <person name="Denoeud F."/>
            <person name="Duplessis S."/>
            <person name="Ghignone S."/>
            <person name="Hilselberger B."/>
            <person name="Iotti M."/>
            <person name="Marcais B."/>
            <person name="Mello A."/>
            <person name="Miranda M."/>
            <person name="Pacioni G."/>
            <person name="Quesneville H."/>
            <person name="Riccioni C."/>
            <person name="Ruotolo R."/>
            <person name="Splivallo R."/>
            <person name="Stocchi V."/>
            <person name="Tisserant E."/>
            <person name="Viscomi A.R."/>
            <person name="Zambonelli A."/>
            <person name="Zampieri E."/>
            <person name="Henrissat B."/>
            <person name="Lebrun M.H."/>
            <person name="Paolocci F."/>
            <person name="Bonfante P."/>
            <person name="Ottonello S."/>
            <person name="Wincker P."/>
        </authorList>
    </citation>
    <scope>NUCLEOTIDE SEQUENCE [LARGE SCALE GENOMIC DNA]</scope>
    <source>
        <strain evidence="3 4">Mel28</strain>
    </source>
</reference>
<accession>D5GA00</accession>
<evidence type="ECO:0000259" key="2">
    <source>
        <dbReference type="Pfam" id="PF17111"/>
    </source>
</evidence>
<dbReference type="STRING" id="656061.D5GA00"/>
<feature type="domain" description="Azaphilone pigments biosynthesis cluster protein L N-terminal" evidence="2">
    <location>
        <begin position="1"/>
        <end position="164"/>
    </location>
</feature>
<organism evidence="3 4">
    <name type="scientific">Tuber melanosporum (strain Mel28)</name>
    <name type="common">Perigord black truffle</name>
    <dbReference type="NCBI Taxonomy" id="656061"/>
    <lineage>
        <taxon>Eukaryota</taxon>
        <taxon>Fungi</taxon>
        <taxon>Dikarya</taxon>
        <taxon>Ascomycota</taxon>
        <taxon>Pezizomycotina</taxon>
        <taxon>Pezizomycetes</taxon>
        <taxon>Pezizales</taxon>
        <taxon>Tuberaceae</taxon>
        <taxon>Tuber</taxon>
    </lineage>
</organism>
<evidence type="ECO:0000256" key="1">
    <source>
        <dbReference type="SAM" id="MobiDB-lite"/>
    </source>
</evidence>
<protein>
    <submittedName>
        <fullName evidence="3">(Perigord truffle) hypothetical protein</fullName>
    </submittedName>
</protein>
<dbReference type="Proteomes" id="UP000006911">
    <property type="component" value="Unassembled WGS sequence"/>
</dbReference>
<dbReference type="GeneID" id="9187041"/>
<keyword evidence="4" id="KW-1185">Reference proteome</keyword>
<gene>
    <name evidence="3" type="ORF">GSTUM_00003473001</name>
</gene>
<evidence type="ECO:0000313" key="4">
    <source>
        <dbReference type="Proteomes" id="UP000006911"/>
    </source>
</evidence>
<sequence>MDPLSVVSGIAGTVAVGTKVLVALHGFAKGVKSAPEEVKLLTRELENLCKIMDNFRKETKGLIVNQDIEDSSGAILDIFIQLNQLITEHTVSERDGLLKKGWKRVKWHYIEKDIADLRVHLNSNKGNLLVALTLGNELQNGHSNMKLERVQGALEEVIERLQDHDMQTVATCESFTLQRWQEVPSTIGPSSRPTTPNGQISVARSESGILSEAAFSERSIPMSAYQFNDMGNRGKGVLISNGTGTKAHTVKTGMLKKASNSKPSVERVTRAGPPASPPKLQIKSTKPTPLDIIPEPEDEDEAKNDSNPRAATAAQTFIKTPGKKRHLKPRGALGRARYRLRNFPKLRSGVDPGPARGGSGDGACTFVAPGTVDKPRDASAGVITKALPLRAPARAPPTAPGSPTLAMERFLQVLNTSPNLTSGDPPGGPGNIRKPSGGTYAIWPPYRPHVSLAGKVVSDAPIFLEVIDPPALSRDDSFQLQADKRVRLISYSNGEWFYGQVYPEGVVMQFRRAEFRHAPKPRDEEMRTEEKRQMLALLRPKKSTRIGSLEDWLGIGGNHTPKKTVGDVAISSPPALMEVVSAR</sequence>
<dbReference type="KEGG" id="tml:GSTUM_00003473001"/>
<feature type="region of interest" description="Disordered" evidence="1">
    <location>
        <begin position="256"/>
        <end position="329"/>
    </location>
</feature>
<dbReference type="EMBL" id="FN430068">
    <property type="protein sequence ID" value="CAZ81343.1"/>
    <property type="molecule type" value="Genomic_DNA"/>
</dbReference>
<dbReference type="Pfam" id="PF17111">
    <property type="entry name" value="PigL_N"/>
    <property type="match status" value="1"/>
</dbReference>
<dbReference type="InParanoid" id="D5GA00"/>
<dbReference type="RefSeq" id="XP_002837152.1">
    <property type="nucleotide sequence ID" value="XM_002837106.1"/>
</dbReference>